<organism evidence="2">
    <name type="scientific">Megaviridae environmental sample</name>
    <dbReference type="NCBI Taxonomy" id="1737588"/>
    <lineage>
        <taxon>Viruses</taxon>
        <taxon>Varidnaviria</taxon>
        <taxon>Bamfordvirae</taxon>
        <taxon>Nucleocytoviricota</taxon>
        <taxon>Megaviricetes</taxon>
        <taxon>Imitervirales</taxon>
        <taxon>Mimiviridae</taxon>
        <taxon>environmental samples</taxon>
    </lineage>
</organism>
<keyword evidence="1" id="KW-0175">Coiled coil</keyword>
<accession>A0A5J6VJL3</accession>
<evidence type="ECO:0008006" key="3">
    <source>
        <dbReference type="Google" id="ProtNLM"/>
    </source>
</evidence>
<name>A0A5J6VJL3_9VIRU</name>
<evidence type="ECO:0000256" key="1">
    <source>
        <dbReference type="SAM" id="Coils"/>
    </source>
</evidence>
<proteinExistence type="predicted"/>
<reference evidence="2" key="1">
    <citation type="journal article" date="2019" name="Philos. Trans. R. Soc. Lond., B, Biol. Sci.">
        <title>Targeted metagenomic recovery of four divergent viruses reveals shared and distinctive characteristics of giant viruses of marine eukaryotes.</title>
        <authorList>
            <person name="Needham D.M."/>
            <person name="Poirier C."/>
            <person name="Hehenberger E."/>
            <person name="Jimenez V."/>
            <person name="Swalwell J.E."/>
            <person name="Santoro A.E."/>
            <person name="Worden A.Z."/>
        </authorList>
    </citation>
    <scope>NUCLEOTIDE SEQUENCE</scope>
    <source>
        <strain evidence="2">OPacV-662</strain>
    </source>
</reference>
<evidence type="ECO:0000313" key="2">
    <source>
        <dbReference type="EMBL" id="QFG74074.1"/>
    </source>
</evidence>
<protein>
    <recommendedName>
        <fullName evidence="3">J domain-containing protein</fullName>
    </recommendedName>
</protein>
<sequence>MDKYKQKYVDLYTKATKKSREYYKKEKLYKQEKQQLEKKLTEFHNIEQERINYVIDMYKSANIEMRESIESLFMQMYHPDKNPQDKEFYSKLFQQLDECINDETIALT</sequence>
<feature type="coiled-coil region" evidence="1">
    <location>
        <begin position="19"/>
        <end position="49"/>
    </location>
</feature>
<dbReference type="Gene3D" id="1.10.287.110">
    <property type="entry name" value="DnaJ domain"/>
    <property type="match status" value="1"/>
</dbReference>
<dbReference type="InterPro" id="IPR036869">
    <property type="entry name" value="J_dom_sf"/>
</dbReference>
<dbReference type="EMBL" id="MN448277">
    <property type="protein sequence ID" value="QFG74074.1"/>
    <property type="molecule type" value="Genomic_DNA"/>
</dbReference>